<proteinExistence type="predicted"/>
<evidence type="ECO:0000256" key="1">
    <source>
        <dbReference type="SAM" id="Phobius"/>
    </source>
</evidence>
<evidence type="ECO:0000313" key="3">
    <source>
        <dbReference type="Proteomes" id="UP001229209"/>
    </source>
</evidence>
<keyword evidence="1" id="KW-0472">Membrane</keyword>
<evidence type="ECO:0000313" key="2">
    <source>
        <dbReference type="EMBL" id="MDP9729413.1"/>
    </source>
</evidence>
<accession>A0ABT9LYR1</accession>
<feature type="transmembrane region" description="Helical" evidence="1">
    <location>
        <begin position="102"/>
        <end position="122"/>
    </location>
</feature>
<dbReference type="RefSeq" id="WP_306955168.1">
    <property type="nucleotide sequence ID" value="NZ_JAURUO010000014.1"/>
</dbReference>
<protein>
    <submittedName>
        <fullName evidence="2">Uncharacterized protein</fullName>
    </submittedName>
</protein>
<gene>
    <name evidence="2" type="ORF">J2S04_002386</name>
</gene>
<name>A0ABT9LYR1_9BACL</name>
<feature type="transmembrane region" description="Helical" evidence="1">
    <location>
        <begin position="52"/>
        <end position="82"/>
    </location>
</feature>
<dbReference type="EMBL" id="JAURUO010000014">
    <property type="protein sequence ID" value="MDP9729413.1"/>
    <property type="molecule type" value="Genomic_DNA"/>
</dbReference>
<sequence>MKYSSEDEKLTDDVDVDVQEYLLSLVAPVHLHEQVMQKIWDIRRQKQIQRLAIIYILIISVGSVCCLALLLSPFGLICRAFLTLVYDIFHGLSHLPIPLSYGWLGVFAFLCAVCLLGSVYGLKKLLRGLQSEVLL</sequence>
<keyword evidence="3" id="KW-1185">Reference proteome</keyword>
<keyword evidence="1" id="KW-1133">Transmembrane helix</keyword>
<dbReference type="Proteomes" id="UP001229209">
    <property type="component" value="Unassembled WGS sequence"/>
</dbReference>
<reference evidence="2 3" key="1">
    <citation type="submission" date="2023-07" db="EMBL/GenBank/DDBJ databases">
        <title>Genomic Encyclopedia of Type Strains, Phase IV (KMG-IV): sequencing the most valuable type-strain genomes for metagenomic binning, comparative biology and taxonomic classification.</title>
        <authorList>
            <person name="Goeker M."/>
        </authorList>
    </citation>
    <scope>NUCLEOTIDE SEQUENCE [LARGE SCALE GENOMIC DNA]</scope>
    <source>
        <strain evidence="2 3">DSM 25924</strain>
    </source>
</reference>
<comment type="caution">
    <text evidence="2">The sequence shown here is derived from an EMBL/GenBank/DDBJ whole genome shotgun (WGS) entry which is preliminary data.</text>
</comment>
<keyword evidence="1" id="KW-0812">Transmembrane</keyword>
<organism evidence="2 3">
    <name type="scientific">Alicyclobacillus tolerans</name>
    <dbReference type="NCBI Taxonomy" id="90970"/>
    <lineage>
        <taxon>Bacteria</taxon>
        <taxon>Bacillati</taxon>
        <taxon>Bacillota</taxon>
        <taxon>Bacilli</taxon>
        <taxon>Bacillales</taxon>
        <taxon>Alicyclobacillaceae</taxon>
        <taxon>Alicyclobacillus</taxon>
    </lineage>
</organism>